<evidence type="ECO:0008006" key="3">
    <source>
        <dbReference type="Google" id="ProtNLM"/>
    </source>
</evidence>
<dbReference type="Proteomes" id="UP000756921">
    <property type="component" value="Unassembled WGS sequence"/>
</dbReference>
<name>A0A9P6GVW2_9PLEO</name>
<evidence type="ECO:0000313" key="2">
    <source>
        <dbReference type="Proteomes" id="UP000756921"/>
    </source>
</evidence>
<dbReference type="PANTHER" id="PTHR42085">
    <property type="entry name" value="F-BOX DOMAIN-CONTAINING PROTEIN"/>
    <property type="match status" value="1"/>
</dbReference>
<protein>
    <recommendedName>
        <fullName evidence="3">F-box domain-containing protein</fullName>
    </recommendedName>
</protein>
<reference evidence="1" key="1">
    <citation type="journal article" date="2020" name="Mol. Plant Microbe Interact.">
        <title>Genome Sequence of the Biocontrol Agent Coniothyrium minitans strain Conio (IMI 134523).</title>
        <authorList>
            <person name="Patel D."/>
            <person name="Shittu T.A."/>
            <person name="Baroncelli R."/>
            <person name="Muthumeenakshi S."/>
            <person name="Osborne T.H."/>
            <person name="Janganan T.K."/>
            <person name="Sreenivasaprasad S."/>
        </authorList>
    </citation>
    <scope>NUCLEOTIDE SEQUENCE</scope>
    <source>
        <strain evidence="1">Conio</strain>
    </source>
</reference>
<dbReference type="InterPro" id="IPR038883">
    <property type="entry name" value="AN11006-like"/>
</dbReference>
<evidence type="ECO:0000313" key="1">
    <source>
        <dbReference type="EMBL" id="KAF9741515.1"/>
    </source>
</evidence>
<keyword evidence="2" id="KW-1185">Reference proteome</keyword>
<proteinExistence type="predicted"/>
<dbReference type="OrthoDB" id="3801418at2759"/>
<accession>A0A9P6GVW2</accession>
<dbReference type="EMBL" id="WJXW01000001">
    <property type="protein sequence ID" value="KAF9741515.1"/>
    <property type="molecule type" value="Genomic_DNA"/>
</dbReference>
<gene>
    <name evidence="1" type="ORF">PMIN01_01054</name>
</gene>
<dbReference type="PANTHER" id="PTHR42085:SF2">
    <property type="entry name" value="F-BOX DOMAIN-CONTAINING PROTEIN"/>
    <property type="match status" value="1"/>
</dbReference>
<sequence length="155" mass="17765">MAPHLLSLPIELRDMIYTYIFATDDSIQLHLDMTPTSILLRLNDLPLRSVCKQIREETRDAKLYRYNTFDISLPGDSMRNEISYRELHISEYRAIQSVNVTGTTSFNENHVTKKEVLNVPLWLSEDVLGLKTRLPGLTNLAEPGERLEGEDSGME</sequence>
<organism evidence="1 2">
    <name type="scientific">Paraphaeosphaeria minitans</name>
    <dbReference type="NCBI Taxonomy" id="565426"/>
    <lineage>
        <taxon>Eukaryota</taxon>
        <taxon>Fungi</taxon>
        <taxon>Dikarya</taxon>
        <taxon>Ascomycota</taxon>
        <taxon>Pezizomycotina</taxon>
        <taxon>Dothideomycetes</taxon>
        <taxon>Pleosporomycetidae</taxon>
        <taxon>Pleosporales</taxon>
        <taxon>Massarineae</taxon>
        <taxon>Didymosphaeriaceae</taxon>
        <taxon>Paraphaeosphaeria</taxon>
    </lineage>
</organism>
<dbReference type="AlphaFoldDB" id="A0A9P6GVW2"/>
<comment type="caution">
    <text evidence="1">The sequence shown here is derived from an EMBL/GenBank/DDBJ whole genome shotgun (WGS) entry which is preliminary data.</text>
</comment>